<evidence type="ECO:0000313" key="3">
    <source>
        <dbReference type="Proteomes" id="UP000234562"/>
    </source>
</evidence>
<reference evidence="1" key="2">
    <citation type="journal article" date="2018" name="Front. Microbiol.">
        <title>Comparative Genomics of Completely Sequenced Lactobacillus helveticus Genomes Provides Insights into Strain-Specific Genes and Resolves Metagenomics Data Down to the Strain Level.</title>
        <authorList>
            <person name="Schmid M."/>
            <person name="Muri J."/>
            <person name="Melidis D."/>
            <person name="Varadarajan A.R."/>
            <person name="Somerville V."/>
            <person name="Wicki A."/>
            <person name="Moser A."/>
            <person name="Bourqui M."/>
            <person name="Wenzel C."/>
            <person name="Eugster-Meier E."/>
            <person name="Frey J.E."/>
            <person name="Irmler S."/>
            <person name="Ahrens C.H."/>
        </authorList>
    </citation>
    <scope>NUCLEOTIDE SEQUENCE</scope>
    <source>
        <strain evidence="1">FAM8105</strain>
    </source>
</reference>
<organism evidence="2 4">
    <name type="scientific">Lactobacillus helveticus</name>
    <name type="common">Lactobacillus suntoryeus</name>
    <dbReference type="NCBI Taxonomy" id="1587"/>
    <lineage>
        <taxon>Bacteria</taxon>
        <taxon>Bacillati</taxon>
        <taxon>Bacillota</taxon>
        <taxon>Bacilli</taxon>
        <taxon>Lactobacillales</taxon>
        <taxon>Lactobacillaceae</taxon>
        <taxon>Lactobacillus</taxon>
    </lineage>
</organism>
<protein>
    <submittedName>
        <fullName evidence="1">Transposase</fullName>
    </submittedName>
</protein>
<sequence length="89" mass="10073">MKALHSNILMLMDNIINKIAANIHAFSVSDRAFTRCRKLNAVDLIKLILNMGAGSLNMEIFHAFSDMNLRMTASAFEQQKAKLKLECFK</sequence>
<evidence type="ECO:0000313" key="2">
    <source>
        <dbReference type="EMBL" id="GFP13181.1"/>
    </source>
</evidence>
<dbReference type="AlphaFoldDB" id="A0AAJ4CWN1"/>
<evidence type="ECO:0000313" key="1">
    <source>
        <dbReference type="EMBL" id="AUI74750.1"/>
    </source>
</evidence>
<name>A0AAJ4CWN1_LACHE</name>
<reference evidence="3" key="1">
    <citation type="submission" date="2016-05" db="EMBL/GenBank/DDBJ databases">
        <title>Genome sequence of Lactobacillus helveticus FAM8105.</title>
        <authorList>
            <person name="Ahrens C."/>
            <person name="Schmid M."/>
        </authorList>
    </citation>
    <scope>NUCLEOTIDE SEQUENCE [LARGE SCALE GENOMIC DNA]</scope>
    <source>
        <strain evidence="3">FAM8105</strain>
    </source>
</reference>
<gene>
    <name evidence="1" type="ORF">Lh8105_08220</name>
    <name evidence="2" type="ORF">LHEJCM1062_10530</name>
</gene>
<evidence type="ECO:0000313" key="4">
    <source>
        <dbReference type="Proteomes" id="UP000630086"/>
    </source>
</evidence>
<dbReference type="EMBL" id="CP015496">
    <property type="protein sequence ID" value="AUI74750.1"/>
    <property type="molecule type" value="Genomic_DNA"/>
</dbReference>
<dbReference type="EMBL" id="BLYV01000226">
    <property type="protein sequence ID" value="GFP13181.1"/>
    <property type="molecule type" value="Genomic_DNA"/>
</dbReference>
<proteinExistence type="predicted"/>
<dbReference type="Proteomes" id="UP000630086">
    <property type="component" value="Unassembled WGS sequence"/>
</dbReference>
<dbReference type="RefSeq" id="WP_003627796.1">
    <property type="nucleotide sequence ID" value="NZ_BLYS01000464.1"/>
</dbReference>
<reference evidence="2" key="3">
    <citation type="submission" date="2020-07" db="EMBL/GenBank/DDBJ databases">
        <title>Draft genome sequence of Lactobacillus helveticus strain JCM 1062.</title>
        <authorList>
            <person name="Endo A."/>
            <person name="Maeno S."/>
            <person name="Kido Y."/>
        </authorList>
    </citation>
    <scope>NUCLEOTIDE SEQUENCE</scope>
    <source>
        <strain evidence="2">JCM 1062</strain>
    </source>
</reference>
<accession>A0AAJ4CWN1</accession>
<dbReference type="Proteomes" id="UP000234562">
    <property type="component" value="Chromosome"/>
</dbReference>